<sequence length="92" mass="10778">MKVTKIHRGATGNPCQTGVAFNVLKHAVKNDEYRIWIYDTWQLFYGSIGKKLEKHEMTPWSHAIAPSIGIPHTSHIVVLQKDRHRRYQKNWI</sequence>
<reference evidence="1" key="1">
    <citation type="submission" date="2021-10" db="EMBL/GenBank/DDBJ databases">
        <title>Melipona bicolor Genome sequencing and assembly.</title>
        <authorList>
            <person name="Araujo N.S."/>
            <person name="Arias M.C."/>
        </authorList>
    </citation>
    <scope>NUCLEOTIDE SEQUENCE</scope>
    <source>
        <strain evidence="1">USP_2M_L1-L4_2017</strain>
        <tissue evidence="1">Whole body</tissue>
    </source>
</reference>
<evidence type="ECO:0000313" key="2">
    <source>
        <dbReference type="Proteomes" id="UP001177670"/>
    </source>
</evidence>
<dbReference type="Proteomes" id="UP001177670">
    <property type="component" value="Unassembled WGS sequence"/>
</dbReference>
<dbReference type="AlphaFoldDB" id="A0AA40FL55"/>
<protein>
    <submittedName>
        <fullName evidence="1">Uncharacterized protein</fullName>
    </submittedName>
</protein>
<dbReference type="EMBL" id="JAHYIQ010000028">
    <property type="protein sequence ID" value="KAK1120938.1"/>
    <property type="molecule type" value="Genomic_DNA"/>
</dbReference>
<comment type="caution">
    <text evidence="1">The sequence shown here is derived from an EMBL/GenBank/DDBJ whole genome shotgun (WGS) entry which is preliminary data.</text>
</comment>
<keyword evidence="2" id="KW-1185">Reference proteome</keyword>
<organism evidence="1 2">
    <name type="scientific">Melipona bicolor</name>
    <dbReference type="NCBI Taxonomy" id="60889"/>
    <lineage>
        <taxon>Eukaryota</taxon>
        <taxon>Metazoa</taxon>
        <taxon>Ecdysozoa</taxon>
        <taxon>Arthropoda</taxon>
        <taxon>Hexapoda</taxon>
        <taxon>Insecta</taxon>
        <taxon>Pterygota</taxon>
        <taxon>Neoptera</taxon>
        <taxon>Endopterygota</taxon>
        <taxon>Hymenoptera</taxon>
        <taxon>Apocrita</taxon>
        <taxon>Aculeata</taxon>
        <taxon>Apoidea</taxon>
        <taxon>Anthophila</taxon>
        <taxon>Apidae</taxon>
        <taxon>Melipona</taxon>
    </lineage>
</organism>
<proteinExistence type="predicted"/>
<gene>
    <name evidence="1" type="ORF">K0M31_010722</name>
</gene>
<accession>A0AA40FL55</accession>
<evidence type="ECO:0000313" key="1">
    <source>
        <dbReference type="EMBL" id="KAK1120938.1"/>
    </source>
</evidence>
<name>A0AA40FL55_9HYME</name>